<feature type="region of interest" description="Disordered" evidence="1">
    <location>
        <begin position="26"/>
        <end position="87"/>
    </location>
</feature>
<evidence type="ECO:0008006" key="7">
    <source>
        <dbReference type="Google" id="ProtNLM"/>
    </source>
</evidence>
<feature type="transmembrane region" description="Helical" evidence="2">
    <location>
        <begin position="210"/>
        <end position="230"/>
    </location>
</feature>
<dbReference type="PANTHER" id="PTHR21879">
    <property type="entry name" value="FI03362P-RELATED-RELATED"/>
    <property type="match status" value="1"/>
</dbReference>
<keyword evidence="2" id="KW-1133">Transmembrane helix</keyword>
<dbReference type="EMBL" id="AAZO01000320">
    <property type="status" value="NOT_ANNOTATED_CDS"/>
    <property type="molecule type" value="Genomic_DNA"/>
</dbReference>
<dbReference type="CTD" id="8238860"/>
<evidence type="ECO:0000313" key="5">
    <source>
        <dbReference type="EnsemblMetazoa" id="PHUM026160-PA"/>
    </source>
</evidence>
<evidence type="ECO:0000313" key="4">
    <source>
        <dbReference type="EMBL" id="EEB10241.1"/>
    </source>
</evidence>
<dbReference type="InParanoid" id="E0VA35"/>
<dbReference type="GeneID" id="8238860"/>
<reference evidence="4" key="1">
    <citation type="submission" date="2007-04" db="EMBL/GenBank/DDBJ databases">
        <title>Annotation of Pediculus humanus corporis strain USDA.</title>
        <authorList>
            <person name="Kirkness E."/>
            <person name="Hannick L."/>
            <person name="Hass B."/>
            <person name="Bruggner R."/>
            <person name="Lawson D."/>
            <person name="Bidwell S."/>
            <person name="Joardar V."/>
            <person name="Caler E."/>
            <person name="Walenz B."/>
            <person name="Inman J."/>
            <person name="Schobel S."/>
            <person name="Galinsky K."/>
            <person name="Amedeo P."/>
            <person name="Strausberg R."/>
        </authorList>
    </citation>
    <scope>NUCLEOTIDE SEQUENCE</scope>
    <source>
        <strain evidence="4">USDA</strain>
    </source>
</reference>
<evidence type="ECO:0000256" key="3">
    <source>
        <dbReference type="SAM" id="SignalP"/>
    </source>
</evidence>
<sequence>MFSLKFSYIFIAFFFFSTKTCLSNPLEQTQTPSQQQQQQQKVFDDVKDGSTDFVSQSPEKVSQDPVGNSQDGTREQRSYSPKENDIEKPYSQVEESLLQKLNLKCSQREPTSCAMLKLITYMNRLFKKANIDITENIEITQTSAVAEVKAVITSNPDSNGNLNLAMSLNKISPDNFEGRKKNKGMGGILALMAMKAGMAGALALKGLALLVGKALVVAKLALLLAAIIGLKKLFHQEKHVTYEVVAQPHHTHSHVEHVEHGHGGGGGGHDSYSSGWGRSATDVGKHDAHNMAYRSYIPKN</sequence>
<dbReference type="Pfam" id="PF07898">
    <property type="entry name" value="DUF1676"/>
    <property type="match status" value="2"/>
</dbReference>
<feature type="compositionally biased region" description="Basic and acidic residues" evidence="1">
    <location>
        <begin position="253"/>
        <end position="262"/>
    </location>
</feature>
<organism>
    <name type="scientific">Pediculus humanus subsp. corporis</name>
    <name type="common">Body louse</name>
    <dbReference type="NCBI Taxonomy" id="121224"/>
    <lineage>
        <taxon>Eukaryota</taxon>
        <taxon>Metazoa</taxon>
        <taxon>Ecdysozoa</taxon>
        <taxon>Arthropoda</taxon>
        <taxon>Hexapoda</taxon>
        <taxon>Insecta</taxon>
        <taxon>Pterygota</taxon>
        <taxon>Neoptera</taxon>
        <taxon>Paraneoptera</taxon>
        <taxon>Psocodea</taxon>
        <taxon>Troctomorpha</taxon>
        <taxon>Phthiraptera</taxon>
        <taxon>Anoplura</taxon>
        <taxon>Pediculidae</taxon>
        <taxon>Pediculus</taxon>
    </lineage>
</organism>
<feature type="region of interest" description="Disordered" evidence="1">
    <location>
        <begin position="249"/>
        <end position="279"/>
    </location>
</feature>
<proteinExistence type="predicted"/>
<dbReference type="EnsemblMetazoa" id="PHUM026160-RA">
    <property type="protein sequence ID" value="PHUM026160-PA"/>
    <property type="gene ID" value="PHUM026160"/>
</dbReference>
<feature type="compositionally biased region" description="Polar residues" evidence="1">
    <location>
        <begin position="52"/>
        <end position="71"/>
    </location>
</feature>
<dbReference type="EMBL" id="AAZO01000321">
    <property type="status" value="NOT_ANNOTATED_CDS"/>
    <property type="molecule type" value="Genomic_DNA"/>
</dbReference>
<feature type="signal peptide" evidence="3">
    <location>
        <begin position="1"/>
        <end position="23"/>
    </location>
</feature>
<feature type="chain" id="PRO_5014570014" description="Osiris" evidence="3">
    <location>
        <begin position="24"/>
        <end position="300"/>
    </location>
</feature>
<evidence type="ECO:0000313" key="6">
    <source>
        <dbReference type="Proteomes" id="UP000009046"/>
    </source>
</evidence>
<accession>E0VA35</accession>
<keyword evidence="3" id="KW-0732">Signal</keyword>
<dbReference type="OrthoDB" id="6630571at2759"/>
<dbReference type="InterPro" id="IPR012464">
    <property type="entry name" value="DUF1676"/>
</dbReference>
<dbReference type="Proteomes" id="UP000009046">
    <property type="component" value="Unassembled WGS sequence"/>
</dbReference>
<protein>
    <recommendedName>
        <fullName evidence="7">Osiris</fullName>
    </recommendedName>
</protein>
<reference evidence="4" key="2">
    <citation type="submission" date="2007-04" db="EMBL/GenBank/DDBJ databases">
        <title>The genome of the human body louse.</title>
        <authorList>
            <consortium name="The Human Body Louse Genome Consortium"/>
            <person name="Kirkness E."/>
            <person name="Walenz B."/>
            <person name="Hass B."/>
            <person name="Bruggner R."/>
            <person name="Strausberg R."/>
        </authorList>
    </citation>
    <scope>NUCLEOTIDE SEQUENCE</scope>
    <source>
        <strain evidence="4">USDA</strain>
    </source>
</reference>
<dbReference type="HOGENOM" id="CLU_928440_0_0_1"/>
<dbReference type="VEuPathDB" id="VectorBase:PHUM026160"/>
<evidence type="ECO:0000256" key="1">
    <source>
        <dbReference type="SAM" id="MobiDB-lite"/>
    </source>
</evidence>
<dbReference type="KEGG" id="phu:Phum_PHUM026160"/>
<dbReference type="EMBL" id="DS235004">
    <property type="protein sequence ID" value="EEB10241.1"/>
    <property type="molecule type" value="Genomic_DNA"/>
</dbReference>
<dbReference type="AlphaFoldDB" id="E0VA35"/>
<keyword evidence="6" id="KW-1185">Reference proteome</keyword>
<name>E0VA35_PEDHC</name>
<evidence type="ECO:0000256" key="2">
    <source>
        <dbReference type="SAM" id="Phobius"/>
    </source>
</evidence>
<dbReference type="eggNOG" id="ENOG502RXFC">
    <property type="taxonomic scope" value="Eukaryota"/>
</dbReference>
<feature type="compositionally biased region" description="Basic and acidic residues" evidence="1">
    <location>
        <begin position="72"/>
        <end position="87"/>
    </location>
</feature>
<dbReference type="PANTHER" id="PTHR21879:SF3">
    <property type="entry name" value="FI03378P"/>
    <property type="match status" value="1"/>
</dbReference>
<keyword evidence="2" id="KW-0812">Transmembrane</keyword>
<dbReference type="RefSeq" id="XP_002422979.1">
    <property type="nucleotide sequence ID" value="XM_002422934.1"/>
</dbReference>
<keyword evidence="2" id="KW-0472">Membrane</keyword>
<reference evidence="5" key="3">
    <citation type="submission" date="2020-05" db="UniProtKB">
        <authorList>
            <consortium name="EnsemblMetazoa"/>
        </authorList>
    </citation>
    <scope>IDENTIFICATION</scope>
    <source>
        <strain evidence="5">USDA</strain>
    </source>
</reference>
<feature type="compositionally biased region" description="Low complexity" evidence="1">
    <location>
        <begin position="28"/>
        <end position="40"/>
    </location>
</feature>
<dbReference type="GO" id="GO:0016020">
    <property type="term" value="C:membrane"/>
    <property type="evidence" value="ECO:0007669"/>
    <property type="project" value="TreeGrafter"/>
</dbReference>
<gene>
    <name evidence="5" type="primary">8238860</name>
    <name evidence="4" type="ORF">Phum_PHUM026160</name>
</gene>